<accession>A0A2P2PXA8</accession>
<protein>
    <submittedName>
        <fullName evidence="1">Uncharacterized protein</fullName>
    </submittedName>
</protein>
<organism evidence="1">
    <name type="scientific">Rhizophora mucronata</name>
    <name type="common">Asiatic mangrove</name>
    <dbReference type="NCBI Taxonomy" id="61149"/>
    <lineage>
        <taxon>Eukaryota</taxon>
        <taxon>Viridiplantae</taxon>
        <taxon>Streptophyta</taxon>
        <taxon>Embryophyta</taxon>
        <taxon>Tracheophyta</taxon>
        <taxon>Spermatophyta</taxon>
        <taxon>Magnoliopsida</taxon>
        <taxon>eudicotyledons</taxon>
        <taxon>Gunneridae</taxon>
        <taxon>Pentapetalae</taxon>
        <taxon>rosids</taxon>
        <taxon>fabids</taxon>
        <taxon>Malpighiales</taxon>
        <taxon>Rhizophoraceae</taxon>
        <taxon>Rhizophora</taxon>
    </lineage>
</organism>
<name>A0A2P2PXA8_RHIMU</name>
<proteinExistence type="predicted"/>
<evidence type="ECO:0000313" key="1">
    <source>
        <dbReference type="EMBL" id="MBX59386.1"/>
    </source>
</evidence>
<dbReference type="EMBL" id="GGEC01078902">
    <property type="protein sequence ID" value="MBX59386.1"/>
    <property type="molecule type" value="Transcribed_RNA"/>
</dbReference>
<reference evidence="1" key="1">
    <citation type="submission" date="2018-02" db="EMBL/GenBank/DDBJ databases">
        <title>Rhizophora mucronata_Transcriptome.</title>
        <authorList>
            <person name="Meera S.P."/>
            <person name="Sreeshan A."/>
            <person name="Augustine A."/>
        </authorList>
    </citation>
    <scope>NUCLEOTIDE SEQUENCE</scope>
    <source>
        <tissue evidence="1">Leaf</tissue>
    </source>
</reference>
<sequence>MKCWLSLTSVLFL</sequence>